<organism evidence="2 3">
    <name type="scientific">Burkholderia anthina</name>
    <dbReference type="NCBI Taxonomy" id="179879"/>
    <lineage>
        <taxon>Bacteria</taxon>
        <taxon>Pseudomonadati</taxon>
        <taxon>Pseudomonadota</taxon>
        <taxon>Betaproteobacteria</taxon>
        <taxon>Burkholderiales</taxon>
        <taxon>Burkholderiaceae</taxon>
        <taxon>Burkholderia</taxon>
        <taxon>Burkholderia cepacia complex</taxon>
    </lineage>
</organism>
<feature type="domain" description="TadE-like" evidence="1">
    <location>
        <begin position="6"/>
        <end position="48"/>
    </location>
</feature>
<evidence type="ECO:0000313" key="2">
    <source>
        <dbReference type="EMBL" id="QQK06631.1"/>
    </source>
</evidence>
<gene>
    <name evidence="2" type="ORF">JFN94_22710</name>
</gene>
<evidence type="ECO:0000259" key="1">
    <source>
        <dbReference type="Pfam" id="PF07811"/>
    </source>
</evidence>
<dbReference type="Pfam" id="PF07811">
    <property type="entry name" value="TadE"/>
    <property type="match status" value="1"/>
</dbReference>
<dbReference type="AlphaFoldDB" id="A0A7T7AL27"/>
<proteinExistence type="predicted"/>
<dbReference type="Proteomes" id="UP000596205">
    <property type="component" value="Chromosome 2"/>
</dbReference>
<reference evidence="2 3" key="1">
    <citation type="submission" date="2020-12" db="EMBL/GenBank/DDBJ databases">
        <title>Complete genome sequence of Burkholderia anthina BJQ0011.</title>
        <authorList>
            <person name="Xu Y."/>
        </authorList>
    </citation>
    <scope>NUCLEOTIDE SEQUENCE [LARGE SCALE GENOMIC DNA]</scope>
    <source>
        <strain evidence="2 3">BJQ0011</strain>
    </source>
</reference>
<evidence type="ECO:0000313" key="3">
    <source>
        <dbReference type="Proteomes" id="UP000596205"/>
    </source>
</evidence>
<dbReference type="EMBL" id="CP066770">
    <property type="protein sequence ID" value="QQK06631.1"/>
    <property type="molecule type" value="Genomic_DNA"/>
</dbReference>
<dbReference type="InterPro" id="IPR012495">
    <property type="entry name" value="TadE-like_dom"/>
</dbReference>
<sequence>MKSQKGSASIEMAVTMPVILFILLGIAQFGWLLANSIAVGNAASSAARTFASQRGTTTPYTTTLSQAKAAASFLNQSSITISTSVNGVACVDDAGCASDLAPASSAAVNVPVKVSVIYSGFNPVVPGNYLNLKSMMPSQLAATVTARVQ</sequence>
<dbReference type="KEGG" id="bann:JFN94_22710"/>
<accession>A0A7T7AL27</accession>
<name>A0A7T7AL27_9BURK</name>
<protein>
    <submittedName>
        <fullName evidence="2">Pilus assembly protein</fullName>
    </submittedName>
</protein>
<dbReference type="RefSeq" id="WP_124826354.1">
    <property type="nucleotide sequence ID" value="NZ_CADEPR010000036.1"/>
</dbReference>